<reference evidence="2" key="1">
    <citation type="submission" date="2023-07" db="EMBL/GenBank/DDBJ databases">
        <authorList>
            <person name="Pelsma A.J. K."/>
        </authorList>
    </citation>
    <scope>NUCLEOTIDE SEQUENCE</scope>
</reference>
<evidence type="ECO:0000313" key="2">
    <source>
        <dbReference type="EMBL" id="CAJ0866643.1"/>
    </source>
</evidence>
<dbReference type="EMBL" id="OY288114">
    <property type="protein sequence ID" value="CAJ0866643.1"/>
    <property type="molecule type" value="Genomic_DNA"/>
</dbReference>
<feature type="region of interest" description="Disordered" evidence="1">
    <location>
        <begin position="282"/>
        <end position="334"/>
    </location>
</feature>
<accession>A0AA48LZ79</accession>
<gene>
    <name evidence="2" type="ORF">AMST5_01879</name>
</gene>
<protein>
    <submittedName>
        <fullName evidence="2">Uncharacterized protein</fullName>
    </submittedName>
</protein>
<feature type="region of interest" description="Disordered" evidence="1">
    <location>
        <begin position="171"/>
        <end position="209"/>
    </location>
</feature>
<feature type="compositionally biased region" description="Basic residues" evidence="1">
    <location>
        <begin position="195"/>
        <end position="204"/>
    </location>
</feature>
<name>A0AA48LZ79_9ZZZZ</name>
<dbReference type="AlphaFoldDB" id="A0AA48LZ79"/>
<evidence type="ECO:0000256" key="1">
    <source>
        <dbReference type="SAM" id="MobiDB-lite"/>
    </source>
</evidence>
<feature type="compositionally biased region" description="Basic residues" evidence="1">
    <location>
        <begin position="293"/>
        <end position="306"/>
    </location>
</feature>
<proteinExistence type="predicted"/>
<organism evidence="2">
    <name type="scientific">freshwater sediment metagenome</name>
    <dbReference type="NCBI Taxonomy" id="556182"/>
    <lineage>
        <taxon>unclassified sequences</taxon>
        <taxon>metagenomes</taxon>
        <taxon>ecological metagenomes</taxon>
    </lineage>
</organism>
<sequence length="398" mass="42929">MTGPFDMEDTGPEPMGWNDIPADAVLGTREHPFTASQATAAQLMPKRKLCSHAQRVAQIRVAAGLAVDWDTWAGVVARLRQWLAPGWYQSEDWTAPQRWPDLTPESLLLGGKGAPFKRRADIPPKVLAVVAKAIEAAKVAGPSVLSPTGVARALNVTAAFRREHGLTGLGAMDATKEELRRRSSTRSPAAAERRRNARRAKKAAQRQEAGRLTRAEYLDRATLVREACDLAGISRFTFRRRDEAEKERLLQAALVARATSVDPGRQLNNNVYCSPGSGLVANAPDAPSGARPSGRRKSGGKVHGRNRASAVEGKPHHAGRKRVAHPTDTGAARPYAATGEADGLAALTATLERLREPPARLSRALDCLHAHTSLTEKVRLIVSLQQTSRLTGANNVGR</sequence>